<protein>
    <submittedName>
        <fullName evidence="5">DUF4349 domain-containing protein</fullName>
    </submittedName>
</protein>
<dbReference type="EMBL" id="CP043732">
    <property type="protein sequence ID" value="QMU98031.1"/>
    <property type="molecule type" value="Genomic_DNA"/>
</dbReference>
<evidence type="ECO:0000256" key="2">
    <source>
        <dbReference type="SAM" id="MobiDB-lite"/>
    </source>
</evidence>
<evidence type="ECO:0000313" key="5">
    <source>
        <dbReference type="EMBL" id="QMU98031.1"/>
    </source>
</evidence>
<dbReference type="Pfam" id="PF14257">
    <property type="entry name" value="DUF4349"/>
    <property type="match status" value="1"/>
</dbReference>
<feature type="transmembrane region" description="Helical" evidence="3">
    <location>
        <begin position="341"/>
        <end position="365"/>
    </location>
</feature>
<accession>A0A7D7WH72</accession>
<sequence length="378" mass="38900">MSEKSGLPPLSDESISGMEDAIFDRIAQEPRAGANRPADERRRRRGWVTALGVAAAFVAGALVAPPLLSGLGAGTGASVIDGASSEVSPEAAVGGETAPDAAVDGSAGGSSSESADADSSGTAVAPRDERGSKGADAPLASVDDAREIIVFAEMTLRVQDAEDAADDITALAAEHGGFVESASLGLDRDDASIAPEQPREPGTGWISIRVPADELEKVMAAVGEEGEVLRSSISRDDVTATAVDLRARIDSARTSVERLTELMGGSGSVADLIAAEAALSERQAQLESYEQQLKHLDEQVALSTISIQLTERTTATEADPAGFGDGLLAGWNGLVASLNGLVVAIGFLLPWLGIAAVVLAAVWLLRRRMRHDQDSAVG</sequence>
<dbReference type="RefSeq" id="WP_182253044.1">
    <property type="nucleotide sequence ID" value="NZ_CP043732.1"/>
</dbReference>
<feature type="domain" description="DUF4349" evidence="4">
    <location>
        <begin position="146"/>
        <end position="363"/>
    </location>
</feature>
<evidence type="ECO:0000313" key="6">
    <source>
        <dbReference type="Proteomes" id="UP000515708"/>
    </source>
</evidence>
<keyword evidence="3" id="KW-1133">Transmembrane helix</keyword>
<keyword evidence="1" id="KW-0175">Coiled coil</keyword>
<dbReference type="InterPro" id="IPR025645">
    <property type="entry name" value="DUF4349"/>
</dbReference>
<feature type="transmembrane region" description="Helical" evidence="3">
    <location>
        <begin position="46"/>
        <end position="68"/>
    </location>
</feature>
<feature type="region of interest" description="Disordered" evidence="2">
    <location>
        <begin position="1"/>
        <end position="44"/>
    </location>
</feature>
<name>A0A7D7WH72_9MICO</name>
<dbReference type="Proteomes" id="UP000515708">
    <property type="component" value="Chromosome"/>
</dbReference>
<feature type="region of interest" description="Disordered" evidence="2">
    <location>
        <begin position="88"/>
        <end position="139"/>
    </location>
</feature>
<keyword evidence="3" id="KW-0812">Transmembrane</keyword>
<organism evidence="5 6">
    <name type="scientific">Microbacterium esteraromaticum</name>
    <dbReference type="NCBI Taxonomy" id="57043"/>
    <lineage>
        <taxon>Bacteria</taxon>
        <taxon>Bacillati</taxon>
        <taxon>Actinomycetota</taxon>
        <taxon>Actinomycetes</taxon>
        <taxon>Micrococcales</taxon>
        <taxon>Microbacteriaceae</taxon>
        <taxon>Microbacterium</taxon>
    </lineage>
</organism>
<evidence type="ECO:0000256" key="3">
    <source>
        <dbReference type="SAM" id="Phobius"/>
    </source>
</evidence>
<feature type="compositionally biased region" description="Low complexity" evidence="2">
    <location>
        <begin position="98"/>
        <end position="123"/>
    </location>
</feature>
<reference evidence="5 6" key="1">
    <citation type="journal article" date="2020" name="Front. Microbiol.">
        <title>Design of Bacterial Strain-Specific qPCR Assays Using NGS Data and Publicly Available Resources and Its Application to Track Biocontrol Strains.</title>
        <authorList>
            <person name="Hernandez I."/>
            <person name="Sant C."/>
            <person name="Martinez R."/>
            <person name="Fernandez C."/>
        </authorList>
    </citation>
    <scope>NUCLEOTIDE SEQUENCE [LARGE SCALE GENOMIC DNA]</scope>
    <source>
        <strain evidence="5 6">B24</strain>
    </source>
</reference>
<evidence type="ECO:0000259" key="4">
    <source>
        <dbReference type="Pfam" id="PF14257"/>
    </source>
</evidence>
<evidence type="ECO:0000256" key="1">
    <source>
        <dbReference type="SAM" id="Coils"/>
    </source>
</evidence>
<proteinExistence type="predicted"/>
<dbReference type="AlphaFoldDB" id="A0A7D7WH72"/>
<keyword evidence="3" id="KW-0472">Membrane</keyword>
<feature type="coiled-coil region" evidence="1">
    <location>
        <begin position="242"/>
        <end position="299"/>
    </location>
</feature>
<gene>
    <name evidence="5" type="ORF">FVO59_13115</name>
</gene>